<dbReference type="PROSITE" id="PS51257">
    <property type="entry name" value="PROKAR_LIPOPROTEIN"/>
    <property type="match status" value="1"/>
</dbReference>
<accession>A0ABV8DD26</accession>
<dbReference type="Proteomes" id="UP001595693">
    <property type="component" value="Unassembled WGS sequence"/>
</dbReference>
<dbReference type="InterPro" id="IPR013783">
    <property type="entry name" value="Ig-like_fold"/>
</dbReference>
<dbReference type="InterPro" id="IPR011043">
    <property type="entry name" value="Gal_Oxase/kelch_b-propeller"/>
</dbReference>
<dbReference type="GO" id="GO:0007229">
    <property type="term" value="P:integrin-mediated signaling pathway"/>
    <property type="evidence" value="ECO:0007669"/>
    <property type="project" value="UniProtKB-KW"/>
</dbReference>
<dbReference type="InterPro" id="IPR028994">
    <property type="entry name" value="Integrin_alpha_N"/>
</dbReference>
<dbReference type="PANTHER" id="PTHR36220">
    <property type="entry name" value="UNNAMED PRODUCT"/>
    <property type="match status" value="1"/>
</dbReference>
<dbReference type="InterPro" id="IPR013519">
    <property type="entry name" value="Int_alpha_beta-p"/>
</dbReference>
<protein>
    <submittedName>
        <fullName evidence="5">Integrin</fullName>
    </submittedName>
</protein>
<feature type="signal peptide" evidence="4">
    <location>
        <begin position="1"/>
        <end position="23"/>
    </location>
</feature>
<dbReference type="SUPFAM" id="SSF50965">
    <property type="entry name" value="Galactose oxidase, central domain"/>
    <property type="match status" value="1"/>
</dbReference>
<proteinExistence type="predicted"/>
<evidence type="ECO:0000313" key="5">
    <source>
        <dbReference type="EMBL" id="MFC3936142.1"/>
    </source>
</evidence>
<gene>
    <name evidence="5" type="ORF">ACFOW3_16130</name>
</gene>
<evidence type="ECO:0000313" key="6">
    <source>
        <dbReference type="Proteomes" id="UP001595693"/>
    </source>
</evidence>
<dbReference type="Gene3D" id="2.60.40.10">
    <property type="entry name" value="Immunoglobulins"/>
    <property type="match status" value="1"/>
</dbReference>
<evidence type="ECO:0000256" key="2">
    <source>
        <dbReference type="ARBA" id="ARBA00022737"/>
    </source>
</evidence>
<evidence type="ECO:0000256" key="1">
    <source>
        <dbReference type="ARBA" id="ARBA00022729"/>
    </source>
</evidence>
<organism evidence="5 6">
    <name type="scientific">Acidovorax facilis</name>
    <dbReference type="NCBI Taxonomy" id="12917"/>
    <lineage>
        <taxon>Bacteria</taxon>
        <taxon>Pseudomonadati</taxon>
        <taxon>Pseudomonadota</taxon>
        <taxon>Betaproteobacteria</taxon>
        <taxon>Burkholderiales</taxon>
        <taxon>Comamonadaceae</taxon>
        <taxon>Acidovorax</taxon>
    </lineage>
</organism>
<keyword evidence="3" id="KW-0325">Glycoprotein</keyword>
<evidence type="ECO:0000256" key="4">
    <source>
        <dbReference type="SAM" id="SignalP"/>
    </source>
</evidence>
<dbReference type="Gene3D" id="2.130.10.130">
    <property type="entry name" value="Integrin alpha, N-terminal"/>
    <property type="match status" value="3"/>
</dbReference>
<keyword evidence="1 4" id="KW-0732">Signal</keyword>
<reference evidence="6" key="1">
    <citation type="journal article" date="2019" name="Int. J. Syst. Evol. Microbiol.">
        <title>The Global Catalogue of Microorganisms (GCM) 10K type strain sequencing project: providing services to taxonomists for standard genome sequencing and annotation.</title>
        <authorList>
            <consortium name="The Broad Institute Genomics Platform"/>
            <consortium name="The Broad Institute Genome Sequencing Center for Infectious Disease"/>
            <person name="Wu L."/>
            <person name="Ma J."/>
        </authorList>
    </citation>
    <scope>NUCLEOTIDE SEQUENCE [LARGE SCALE GENOMIC DNA]</scope>
    <source>
        <strain evidence="6">CCUG 2113</strain>
    </source>
</reference>
<keyword evidence="2" id="KW-0677">Repeat</keyword>
<name>A0ABV8DD26_9BURK</name>
<dbReference type="SMART" id="SM00191">
    <property type="entry name" value="Int_alpha"/>
    <property type="match status" value="6"/>
</dbReference>
<dbReference type="Pfam" id="PF14312">
    <property type="entry name" value="FG-GAP_2"/>
    <property type="match status" value="4"/>
</dbReference>
<dbReference type="EMBL" id="JBHSAJ010000048">
    <property type="protein sequence ID" value="MFC3936142.1"/>
    <property type="molecule type" value="Genomic_DNA"/>
</dbReference>
<sequence length="610" mass="62581">MLLIPRRLSALLLAAPLALVLTACGGSGSAEPSDPAPSGPVSPTGFTVGYDVKAYNFSWNPSTNATRYELFEDPDGATGSQPEMQIGGALTNTAYAHSLTSQLLHERVNASYRVRACDASGCGAFTAALVPDLTKSIGQIEPNHTGLSARWGSSVALSADGSTLAVGASDDRSSATGINGDAANTAAPGSGAVVVFVRSGGSWIQQAYIKASNTATYTLFGFSVALSADGNTLAVGSIWERGGATGINGDQRDTSKPGSPGAAYVFTRSTNQWTQQAYVKPSNTGVAQSFGWSVALAADGNTLAVSAVGESSNATGVHGDQTNSMMPTAGAVYVFSRFENTWSQQAYVKASNTEQTPEYVTIPGFTNVIANAQQFGTSLALSADGNMLAVGAPGERSAATGVNGNQADRSANRAGAVYLFTRSSSVWSQQAYIKASNTDASDFFGYRLALSGNGATLAVSALGEASKAAGIQGVQSDNSAQGAGAAYVYTRGSSGWSQQAYIKASNTDTGDVFGNALALSFDGNTLAVGAPQEASSATGINGDQTDNTVWQAGAAYVYRRDGSTWGQRAYVKPVSTKRSLAFGRTLALSADGNTLAVGADNQYDGALYLY</sequence>
<keyword evidence="5" id="KW-0401">Integrin</keyword>
<feature type="chain" id="PRO_5046949369" evidence="4">
    <location>
        <begin position="24"/>
        <end position="610"/>
    </location>
</feature>
<comment type="caution">
    <text evidence="5">The sequence shown here is derived from an EMBL/GenBank/DDBJ whole genome shotgun (WGS) entry which is preliminary data.</text>
</comment>
<dbReference type="RefSeq" id="WP_055396384.1">
    <property type="nucleotide sequence ID" value="NZ_JAMXAX010000026.1"/>
</dbReference>
<dbReference type="InterPro" id="IPR013517">
    <property type="entry name" value="FG-GAP"/>
</dbReference>
<keyword evidence="6" id="KW-1185">Reference proteome</keyword>
<evidence type="ECO:0000256" key="3">
    <source>
        <dbReference type="ARBA" id="ARBA00023180"/>
    </source>
</evidence>
<dbReference type="PANTHER" id="PTHR36220:SF1">
    <property type="entry name" value="GAMMA TUBULIN COMPLEX COMPONENT C-TERMINAL DOMAIN-CONTAINING PROTEIN"/>
    <property type="match status" value="1"/>
</dbReference>